<gene>
    <name evidence="1" type="ORF">Sangu_2451100</name>
</gene>
<reference evidence="1" key="1">
    <citation type="submission" date="2020-06" db="EMBL/GenBank/DDBJ databases">
        <authorList>
            <person name="Li T."/>
            <person name="Hu X."/>
            <person name="Zhang T."/>
            <person name="Song X."/>
            <person name="Zhang H."/>
            <person name="Dai N."/>
            <person name="Sheng W."/>
            <person name="Hou X."/>
            <person name="Wei L."/>
        </authorList>
    </citation>
    <scope>NUCLEOTIDE SEQUENCE</scope>
    <source>
        <strain evidence="1">G01</strain>
        <tissue evidence="1">Leaf</tissue>
    </source>
</reference>
<organism evidence="1">
    <name type="scientific">Sesamum angustifolium</name>
    <dbReference type="NCBI Taxonomy" id="2727405"/>
    <lineage>
        <taxon>Eukaryota</taxon>
        <taxon>Viridiplantae</taxon>
        <taxon>Streptophyta</taxon>
        <taxon>Embryophyta</taxon>
        <taxon>Tracheophyta</taxon>
        <taxon>Spermatophyta</taxon>
        <taxon>Magnoliopsida</taxon>
        <taxon>eudicotyledons</taxon>
        <taxon>Gunneridae</taxon>
        <taxon>Pentapetalae</taxon>
        <taxon>asterids</taxon>
        <taxon>lamiids</taxon>
        <taxon>Lamiales</taxon>
        <taxon>Pedaliaceae</taxon>
        <taxon>Sesamum</taxon>
    </lineage>
</organism>
<dbReference type="EMBL" id="JACGWK010000016">
    <property type="protein sequence ID" value="KAL0311564.1"/>
    <property type="molecule type" value="Genomic_DNA"/>
</dbReference>
<comment type="caution">
    <text evidence="1">The sequence shown here is derived from an EMBL/GenBank/DDBJ whole genome shotgun (WGS) entry which is preliminary data.</text>
</comment>
<evidence type="ECO:0000313" key="1">
    <source>
        <dbReference type="EMBL" id="KAL0311564.1"/>
    </source>
</evidence>
<dbReference type="AlphaFoldDB" id="A0AAW2KWV0"/>
<protein>
    <submittedName>
        <fullName evidence="1">Uncharacterized protein</fullName>
    </submittedName>
</protein>
<dbReference type="PANTHER" id="PTHR33240">
    <property type="entry name" value="OS08G0508500 PROTEIN"/>
    <property type="match status" value="1"/>
</dbReference>
<sequence>MIAGGPTNRDSGRARRAHSRAAKIVMDIDDKEPTEGPMIHFGPTDAQGVHLPHNDILVISITVASYTIQLIFVDSGSSTDVLFYKAYQQIELVDTSLCGFVGEVVQSLGQISLPLSSGTESIRRTRMVSFLVVDMPSTYNLISGQSTLNTF</sequence>
<dbReference type="PANTHER" id="PTHR33240:SF8">
    <property type="entry name" value="OS03G0439900 PROTEIN"/>
    <property type="match status" value="1"/>
</dbReference>
<reference evidence="1" key="2">
    <citation type="journal article" date="2024" name="Plant">
        <title>Genomic evolution and insights into agronomic trait innovations of Sesamum species.</title>
        <authorList>
            <person name="Miao H."/>
            <person name="Wang L."/>
            <person name="Qu L."/>
            <person name="Liu H."/>
            <person name="Sun Y."/>
            <person name="Le M."/>
            <person name="Wang Q."/>
            <person name="Wei S."/>
            <person name="Zheng Y."/>
            <person name="Lin W."/>
            <person name="Duan Y."/>
            <person name="Cao H."/>
            <person name="Xiong S."/>
            <person name="Wang X."/>
            <person name="Wei L."/>
            <person name="Li C."/>
            <person name="Ma Q."/>
            <person name="Ju M."/>
            <person name="Zhao R."/>
            <person name="Li G."/>
            <person name="Mu C."/>
            <person name="Tian Q."/>
            <person name="Mei H."/>
            <person name="Zhang T."/>
            <person name="Gao T."/>
            <person name="Zhang H."/>
        </authorList>
    </citation>
    <scope>NUCLEOTIDE SEQUENCE</scope>
    <source>
        <strain evidence="1">G01</strain>
    </source>
</reference>
<accession>A0AAW2KWV0</accession>
<name>A0AAW2KWV0_9LAMI</name>
<proteinExistence type="predicted"/>